<comment type="caution">
    <text evidence="2">The sequence shown here is derived from an EMBL/GenBank/DDBJ whole genome shotgun (WGS) entry which is preliminary data.</text>
</comment>
<name>A0AAE2ZNJ0_9HYPH</name>
<keyword evidence="1" id="KW-0812">Transmembrane</keyword>
<evidence type="ECO:0000256" key="1">
    <source>
        <dbReference type="SAM" id="Phobius"/>
    </source>
</evidence>
<organism evidence="2 3">
    <name type="scientific">Flavimaribacter sediminis</name>
    <dbReference type="NCBI Taxonomy" id="2865987"/>
    <lineage>
        <taxon>Bacteria</taxon>
        <taxon>Pseudomonadati</taxon>
        <taxon>Pseudomonadota</taxon>
        <taxon>Alphaproteobacteria</taxon>
        <taxon>Hyphomicrobiales</taxon>
        <taxon>Rhizobiaceae</taxon>
        <taxon>Flavimaribacter</taxon>
    </lineage>
</organism>
<keyword evidence="3" id="KW-1185">Reference proteome</keyword>
<evidence type="ECO:0000313" key="3">
    <source>
        <dbReference type="Proteomes" id="UP001196509"/>
    </source>
</evidence>
<gene>
    <name evidence="2" type="primary">lptC</name>
    <name evidence="2" type="ORF">K1W69_12275</name>
</gene>
<dbReference type="InterPro" id="IPR010664">
    <property type="entry name" value="LipoPS_assembly_LptC-rel"/>
</dbReference>
<protein>
    <submittedName>
        <fullName evidence="2">LPS export ABC transporter periplasmic protein LptC</fullName>
    </submittedName>
</protein>
<keyword evidence="1" id="KW-0472">Membrane</keyword>
<accession>A0AAE2ZNJ0</accession>
<evidence type="ECO:0000313" key="2">
    <source>
        <dbReference type="EMBL" id="MBW8637965.1"/>
    </source>
</evidence>
<sequence length="227" mass="24465">MANVTPYPATENLPKGGLPKGYAKARKHSRLVRFLKIAFPIAALLAIAMFIGVTMLARALPPDVGFAGASISGGKLVMANPHMTGRAGGDKMYSVVASRAVQDLSAQDVVRLEDISAEIEFGKDDSATLEAVSGIYNRVENMLTLDQPFTVVTRSGMKANLRQADINIETSELKSEGRVRIDTDQALISAEKLVISDNGSLITFKDNVDMTIKPQEKKNRKTGRSGD</sequence>
<dbReference type="Pfam" id="PF06835">
    <property type="entry name" value="LptC"/>
    <property type="match status" value="1"/>
</dbReference>
<dbReference type="AlphaFoldDB" id="A0AAE2ZNJ0"/>
<feature type="transmembrane region" description="Helical" evidence="1">
    <location>
        <begin position="34"/>
        <end position="57"/>
    </location>
</feature>
<proteinExistence type="predicted"/>
<dbReference type="EMBL" id="JAICBX010000002">
    <property type="protein sequence ID" value="MBW8637965.1"/>
    <property type="molecule type" value="Genomic_DNA"/>
</dbReference>
<reference evidence="2" key="1">
    <citation type="submission" date="2021-08" db="EMBL/GenBank/DDBJ databases">
        <title>Hoeflea bacterium WL0058 sp. nov., isolated from the sediment.</title>
        <authorList>
            <person name="Wang L."/>
            <person name="Zhang D."/>
        </authorList>
    </citation>
    <scope>NUCLEOTIDE SEQUENCE</scope>
    <source>
        <strain evidence="2">WL0058</strain>
    </source>
</reference>
<dbReference type="Proteomes" id="UP001196509">
    <property type="component" value="Unassembled WGS sequence"/>
</dbReference>
<dbReference type="RefSeq" id="WP_220228632.1">
    <property type="nucleotide sequence ID" value="NZ_JAICBX010000002.1"/>
</dbReference>
<keyword evidence="1" id="KW-1133">Transmembrane helix</keyword>